<organism evidence="1 2">
    <name type="scientific">Daphnia magna</name>
    <dbReference type="NCBI Taxonomy" id="35525"/>
    <lineage>
        <taxon>Eukaryota</taxon>
        <taxon>Metazoa</taxon>
        <taxon>Ecdysozoa</taxon>
        <taxon>Arthropoda</taxon>
        <taxon>Crustacea</taxon>
        <taxon>Branchiopoda</taxon>
        <taxon>Diplostraca</taxon>
        <taxon>Cladocera</taxon>
        <taxon>Anomopoda</taxon>
        <taxon>Daphniidae</taxon>
        <taxon>Daphnia</taxon>
    </lineage>
</organism>
<protein>
    <submittedName>
        <fullName evidence="1">Uncharacterized protein</fullName>
    </submittedName>
</protein>
<gene>
    <name evidence="1" type="ORF">OUZ56_003140</name>
</gene>
<keyword evidence="2" id="KW-1185">Reference proteome</keyword>
<dbReference type="EMBL" id="JAOYFB010000036">
    <property type="protein sequence ID" value="KAK4021221.1"/>
    <property type="molecule type" value="Genomic_DNA"/>
</dbReference>
<sequence length="77" mass="8344">MTLLAPSQCALAIAPSAAIRNRHWSPRDGLSVTATSQRDYSGPLIGSLHPYTLPLLIGRVTRFAIFPIALIKSYPVI</sequence>
<evidence type="ECO:0000313" key="1">
    <source>
        <dbReference type="EMBL" id="KAK4021221.1"/>
    </source>
</evidence>
<reference evidence="1 2" key="1">
    <citation type="journal article" date="2023" name="Nucleic Acids Res.">
        <title>The hologenome of Daphnia magna reveals possible DNA methylation and microbiome-mediated evolution of the host genome.</title>
        <authorList>
            <person name="Chaturvedi A."/>
            <person name="Li X."/>
            <person name="Dhandapani V."/>
            <person name="Marshall H."/>
            <person name="Kissane S."/>
            <person name="Cuenca-Cambronero M."/>
            <person name="Asole G."/>
            <person name="Calvet F."/>
            <person name="Ruiz-Romero M."/>
            <person name="Marangio P."/>
            <person name="Guigo R."/>
            <person name="Rago D."/>
            <person name="Mirbahai L."/>
            <person name="Eastwood N."/>
            <person name="Colbourne J.K."/>
            <person name="Zhou J."/>
            <person name="Mallon E."/>
            <person name="Orsini L."/>
        </authorList>
    </citation>
    <scope>NUCLEOTIDE SEQUENCE [LARGE SCALE GENOMIC DNA]</scope>
    <source>
        <strain evidence="1">LRV0_1</strain>
    </source>
</reference>
<accession>A0ABR0A7V4</accession>
<name>A0ABR0A7V4_9CRUS</name>
<comment type="caution">
    <text evidence="1">The sequence shown here is derived from an EMBL/GenBank/DDBJ whole genome shotgun (WGS) entry which is preliminary data.</text>
</comment>
<dbReference type="Proteomes" id="UP001234178">
    <property type="component" value="Unassembled WGS sequence"/>
</dbReference>
<evidence type="ECO:0000313" key="2">
    <source>
        <dbReference type="Proteomes" id="UP001234178"/>
    </source>
</evidence>
<proteinExistence type="predicted"/>